<organism evidence="1 2">
    <name type="scientific">Sphingobacterium kitahiroshimense</name>
    <dbReference type="NCBI Taxonomy" id="470446"/>
    <lineage>
        <taxon>Bacteria</taxon>
        <taxon>Pseudomonadati</taxon>
        <taxon>Bacteroidota</taxon>
        <taxon>Sphingobacteriia</taxon>
        <taxon>Sphingobacteriales</taxon>
        <taxon>Sphingobacteriaceae</taxon>
        <taxon>Sphingobacterium</taxon>
    </lineage>
</organism>
<dbReference type="SUPFAM" id="SSF51206">
    <property type="entry name" value="cAMP-binding domain-like"/>
    <property type="match status" value="1"/>
</dbReference>
<evidence type="ECO:0000313" key="2">
    <source>
        <dbReference type="Proteomes" id="UP001409291"/>
    </source>
</evidence>
<protein>
    <recommendedName>
        <fullName evidence="3">CRP-like cAMP-binding protein</fullName>
    </recommendedName>
</protein>
<dbReference type="InterPro" id="IPR018490">
    <property type="entry name" value="cNMP-bd_dom_sf"/>
</dbReference>
<accession>A0ABV0BWZ9</accession>
<comment type="caution">
    <text evidence="1">The sequence shown here is derived from an EMBL/GenBank/DDBJ whole genome shotgun (WGS) entry which is preliminary data.</text>
</comment>
<dbReference type="EMBL" id="JBDJNQ010000009">
    <property type="protein sequence ID" value="MEN5379099.1"/>
    <property type="molecule type" value="Genomic_DNA"/>
</dbReference>
<proteinExistence type="predicted"/>
<reference evidence="1 2" key="1">
    <citation type="submission" date="2024-04" db="EMBL/GenBank/DDBJ databases">
        <title>WGS of bacteria from Torrens River.</title>
        <authorList>
            <person name="Wyrsch E.R."/>
            <person name="Drigo B."/>
        </authorList>
    </citation>
    <scope>NUCLEOTIDE SEQUENCE [LARGE SCALE GENOMIC DNA]</scope>
    <source>
        <strain evidence="1 2">TWI391</strain>
    </source>
</reference>
<name>A0ABV0BWZ9_9SPHI</name>
<dbReference type="Gene3D" id="2.60.120.10">
    <property type="entry name" value="Jelly Rolls"/>
    <property type="match status" value="1"/>
</dbReference>
<gene>
    <name evidence="1" type="ORF">ABE541_17685</name>
</gene>
<dbReference type="Proteomes" id="UP001409291">
    <property type="component" value="Unassembled WGS sequence"/>
</dbReference>
<evidence type="ECO:0000313" key="1">
    <source>
        <dbReference type="EMBL" id="MEN5379099.1"/>
    </source>
</evidence>
<dbReference type="RefSeq" id="WP_021190163.1">
    <property type="nucleotide sequence ID" value="NZ_JBDJNQ010000009.1"/>
</dbReference>
<sequence>MERTNYQNLLFEILHELAPVPPALWSSILAVVEIRSIKKGRYLQAKLLDLHIVLEGIIIKRWDDAGPLQNDVIDFISKKQFILHIEDVDGSYFKADSDVVTAFISRENIIKLMEEHPIFANHSNYLIATVLNRRSFRGRLLKMPAKDRKTTFGKEYPEANFHCSISDKSSFLGISASYYSTI</sequence>
<evidence type="ECO:0008006" key="3">
    <source>
        <dbReference type="Google" id="ProtNLM"/>
    </source>
</evidence>
<keyword evidence="2" id="KW-1185">Reference proteome</keyword>
<dbReference type="InterPro" id="IPR014710">
    <property type="entry name" value="RmlC-like_jellyroll"/>
</dbReference>